<dbReference type="Proteomes" id="UP000254866">
    <property type="component" value="Unassembled WGS sequence"/>
</dbReference>
<dbReference type="GeneID" id="43598173"/>
<sequence length="416" mass="44572">MAAPGEDYRPAYPPKTKPHLSSGIPFPEACAHHITNTFKASRVYIIVSNSISKTENFTKLEKALVGKVAGVRKGIKPHTPWDDLVEIIQDIKEKNADSIVTLGGGSLTDGAKVITFALANDISTLDGLYKLTADAKTQNLKPITMPVINIPTSLSGGEYSAFAGATNTRNHHKASFSHPTMGADIIILDPALSTTTPRGIWLSTGIRGVDHCVEGLCSLQPTVTEETEKRFSKGLKLLAPNLLLTAKDWEAEEPRLQEHLGVVEAMGALGLGVPMGGSHGIGHQLGPLGVGHGETSCIMLPAVLKYNYLHGDEKVRRPQQKVLDILWGEETVAGVLKKRGLNKQTADAGDAVGAIISELGMPTTLKSVGVKREQLDALAVNCLKDRWLQTNAIPLTEKKQVLEILEMVVGDGNSSL</sequence>
<evidence type="ECO:0000256" key="1">
    <source>
        <dbReference type="ARBA" id="ARBA00023002"/>
    </source>
</evidence>
<dbReference type="AlphaFoldDB" id="A0A370TQU2"/>
<feature type="domain" description="Fe-containing alcohol dehydrogenase-like C-terminal" evidence="4">
    <location>
        <begin position="203"/>
        <end position="407"/>
    </location>
</feature>
<keyword evidence="1" id="KW-0560">Oxidoreductase</keyword>
<keyword evidence="6" id="KW-1185">Reference proteome</keyword>
<evidence type="ECO:0000259" key="4">
    <source>
        <dbReference type="Pfam" id="PF25137"/>
    </source>
</evidence>
<dbReference type="GO" id="GO:0005739">
    <property type="term" value="C:mitochondrion"/>
    <property type="evidence" value="ECO:0007669"/>
    <property type="project" value="TreeGrafter"/>
</dbReference>
<dbReference type="Gene3D" id="3.40.50.1970">
    <property type="match status" value="1"/>
</dbReference>
<dbReference type="RefSeq" id="XP_031870547.1">
    <property type="nucleotide sequence ID" value="XM_032013947.1"/>
</dbReference>
<dbReference type="CDD" id="cd08192">
    <property type="entry name" value="MAR-like"/>
    <property type="match status" value="1"/>
</dbReference>
<reference evidence="5 6" key="1">
    <citation type="journal article" date="2018" name="IMA Fungus">
        <title>IMA Genome-F 9: Draft genome sequence of Annulohypoxylon stygium, Aspergillus mulundensis, Berkeleyomyces basicola (syn. Thielaviopsis basicola), Ceratocystis smalleyi, two Cercospora beticola strains, Coleophoma cylindrospora, Fusarium fracticaudum, Phialophora cf. hyalina, and Morchella septimelata.</title>
        <authorList>
            <person name="Wingfield B.D."/>
            <person name="Bills G.F."/>
            <person name="Dong Y."/>
            <person name="Huang W."/>
            <person name="Nel W.J."/>
            <person name="Swalarsk-Parry B.S."/>
            <person name="Vaghefi N."/>
            <person name="Wilken P.M."/>
            <person name="An Z."/>
            <person name="de Beer Z.W."/>
            <person name="De Vos L."/>
            <person name="Chen L."/>
            <person name="Duong T.A."/>
            <person name="Gao Y."/>
            <person name="Hammerbacher A."/>
            <person name="Kikkert J.R."/>
            <person name="Li Y."/>
            <person name="Li H."/>
            <person name="Li K."/>
            <person name="Li Q."/>
            <person name="Liu X."/>
            <person name="Ma X."/>
            <person name="Naidoo K."/>
            <person name="Pethybridge S.J."/>
            <person name="Sun J."/>
            <person name="Steenkamp E.T."/>
            <person name="van der Nest M.A."/>
            <person name="van Wyk S."/>
            <person name="Wingfield M.J."/>
            <person name="Xiong C."/>
            <person name="Yue Q."/>
            <person name="Zhang X."/>
        </authorList>
    </citation>
    <scope>NUCLEOTIDE SEQUENCE [LARGE SCALE GENOMIC DNA]</scope>
    <source>
        <strain evidence="5 6">BP 5553</strain>
    </source>
</reference>
<dbReference type="Pfam" id="PF25137">
    <property type="entry name" value="ADH_Fe_C"/>
    <property type="match status" value="1"/>
</dbReference>
<proteinExistence type="predicted"/>
<dbReference type="InterPro" id="IPR056798">
    <property type="entry name" value="ADH_Fe_C"/>
</dbReference>
<dbReference type="GO" id="GO:0004022">
    <property type="term" value="F:alcohol dehydrogenase (NAD+) activity"/>
    <property type="evidence" value="ECO:0007669"/>
    <property type="project" value="TreeGrafter"/>
</dbReference>
<dbReference type="EMBL" id="NPIC01000003">
    <property type="protein sequence ID" value="RDL37891.1"/>
    <property type="molecule type" value="Genomic_DNA"/>
</dbReference>
<dbReference type="Gene3D" id="1.20.1090.10">
    <property type="entry name" value="Dehydroquinate synthase-like - alpha domain"/>
    <property type="match status" value="1"/>
</dbReference>
<gene>
    <name evidence="5" type="ORF">BP5553_05324</name>
</gene>
<name>A0A370TQU2_9HELO</name>
<evidence type="ECO:0000256" key="2">
    <source>
        <dbReference type="SAM" id="MobiDB-lite"/>
    </source>
</evidence>
<dbReference type="Pfam" id="PF00465">
    <property type="entry name" value="Fe-ADH"/>
    <property type="match status" value="1"/>
</dbReference>
<feature type="region of interest" description="Disordered" evidence="2">
    <location>
        <begin position="1"/>
        <end position="20"/>
    </location>
</feature>
<comment type="caution">
    <text evidence="5">The sequence shown here is derived from an EMBL/GenBank/DDBJ whole genome shotgun (WGS) entry which is preliminary data.</text>
</comment>
<dbReference type="STRING" id="2656787.A0A370TQU2"/>
<dbReference type="InterPro" id="IPR039697">
    <property type="entry name" value="Alcohol_dehydrogenase_Fe"/>
</dbReference>
<dbReference type="PANTHER" id="PTHR11496:SF107">
    <property type="entry name" value="ALCOHOL DEHYDROGENASE, PUTATIVE (AFU_ORTHOLOGUE AFUA_1G06800)-RELATED"/>
    <property type="match status" value="1"/>
</dbReference>
<feature type="domain" description="Alcohol dehydrogenase iron-type/glycerol dehydrogenase GldA" evidence="3">
    <location>
        <begin position="28"/>
        <end position="190"/>
    </location>
</feature>
<evidence type="ECO:0000259" key="3">
    <source>
        <dbReference type="Pfam" id="PF00465"/>
    </source>
</evidence>
<dbReference type="SUPFAM" id="SSF56796">
    <property type="entry name" value="Dehydroquinate synthase-like"/>
    <property type="match status" value="1"/>
</dbReference>
<dbReference type="GO" id="GO:0046872">
    <property type="term" value="F:metal ion binding"/>
    <property type="evidence" value="ECO:0007669"/>
    <property type="project" value="InterPro"/>
</dbReference>
<dbReference type="PANTHER" id="PTHR11496">
    <property type="entry name" value="ALCOHOL DEHYDROGENASE"/>
    <property type="match status" value="1"/>
</dbReference>
<evidence type="ECO:0000313" key="5">
    <source>
        <dbReference type="EMBL" id="RDL37891.1"/>
    </source>
</evidence>
<dbReference type="InterPro" id="IPR001670">
    <property type="entry name" value="ADH_Fe/GldA"/>
</dbReference>
<accession>A0A370TQU2</accession>
<protein>
    <submittedName>
        <fullName evidence="5">Dehydroquinate synthase-like protein</fullName>
    </submittedName>
</protein>
<organism evidence="5 6">
    <name type="scientific">Venustampulla echinocandica</name>
    <dbReference type="NCBI Taxonomy" id="2656787"/>
    <lineage>
        <taxon>Eukaryota</taxon>
        <taxon>Fungi</taxon>
        <taxon>Dikarya</taxon>
        <taxon>Ascomycota</taxon>
        <taxon>Pezizomycotina</taxon>
        <taxon>Leotiomycetes</taxon>
        <taxon>Helotiales</taxon>
        <taxon>Pleuroascaceae</taxon>
        <taxon>Venustampulla</taxon>
    </lineage>
</organism>
<evidence type="ECO:0000313" key="6">
    <source>
        <dbReference type="Proteomes" id="UP000254866"/>
    </source>
</evidence>
<dbReference type="OrthoDB" id="339764at2759"/>